<accession>A0A454JIY2</accession>
<dbReference type="SUPFAM" id="SSF53098">
    <property type="entry name" value="Ribonuclease H-like"/>
    <property type="match status" value="1"/>
</dbReference>
<evidence type="ECO:0000259" key="2">
    <source>
        <dbReference type="PROSITE" id="PS50994"/>
    </source>
</evidence>
<dbReference type="PANTHER" id="PTHR35004:SF6">
    <property type="entry name" value="TRANSPOSASE"/>
    <property type="match status" value="1"/>
</dbReference>
<dbReference type="PROSITE" id="PS50994">
    <property type="entry name" value="INTEGRASE"/>
    <property type="match status" value="1"/>
</dbReference>
<gene>
    <name evidence="3" type="ORF">EAY64_09250</name>
</gene>
<evidence type="ECO:0000313" key="3">
    <source>
        <dbReference type="EMBL" id="RMC98546.1"/>
    </source>
</evidence>
<evidence type="ECO:0000256" key="1">
    <source>
        <dbReference type="SAM" id="MobiDB-lite"/>
    </source>
</evidence>
<dbReference type="OrthoDB" id="5439087at2"/>
<dbReference type="RefSeq" id="WP_103524485.1">
    <property type="nucleotide sequence ID" value="NZ_JAIZDC010000001.1"/>
</dbReference>
<feature type="region of interest" description="Disordered" evidence="1">
    <location>
        <begin position="590"/>
        <end position="655"/>
    </location>
</feature>
<dbReference type="Gene3D" id="3.30.420.10">
    <property type="entry name" value="Ribonuclease H-like superfamily/Ribonuclease H"/>
    <property type="match status" value="1"/>
</dbReference>
<reference evidence="3 4" key="1">
    <citation type="submission" date="2018-10" db="EMBL/GenBank/DDBJ databases">
        <title>Draft genome sequence of Aquitalea MWU14-2217 isolated from a wild cranberry bog in Provincetown, Massachusetts.</title>
        <authorList>
            <person name="Ebadzadsahrai G."/>
            <person name="Soby S."/>
        </authorList>
    </citation>
    <scope>NUCLEOTIDE SEQUENCE [LARGE SCALE GENOMIC DNA]</scope>
    <source>
        <strain evidence="3 4">MWU14-2217</strain>
    </source>
</reference>
<feature type="compositionally biased region" description="Low complexity" evidence="1">
    <location>
        <begin position="619"/>
        <end position="634"/>
    </location>
</feature>
<proteinExistence type="predicted"/>
<organism evidence="3 4">
    <name type="scientific">Aquitalea palustris</name>
    <dbReference type="NCBI Taxonomy" id="2480983"/>
    <lineage>
        <taxon>Bacteria</taxon>
        <taxon>Pseudomonadati</taxon>
        <taxon>Pseudomonadota</taxon>
        <taxon>Betaproteobacteria</taxon>
        <taxon>Neisseriales</taxon>
        <taxon>Chromobacteriaceae</taxon>
        <taxon>Aquitalea</taxon>
    </lineage>
</organism>
<protein>
    <submittedName>
        <fullName evidence="3">Transposase</fullName>
    </submittedName>
</protein>
<dbReference type="GO" id="GO:0003676">
    <property type="term" value="F:nucleic acid binding"/>
    <property type="evidence" value="ECO:0007669"/>
    <property type="project" value="InterPro"/>
</dbReference>
<dbReference type="Proteomes" id="UP000274139">
    <property type="component" value="Unassembled WGS sequence"/>
</dbReference>
<name>A0A454JIY2_9NEIS</name>
<dbReference type="InterPro" id="IPR036397">
    <property type="entry name" value="RNaseH_sf"/>
</dbReference>
<feature type="compositionally biased region" description="Basic and acidic residues" evidence="1">
    <location>
        <begin position="592"/>
        <end position="611"/>
    </location>
</feature>
<dbReference type="InterPro" id="IPR001584">
    <property type="entry name" value="Integrase_cat-core"/>
</dbReference>
<keyword evidence="4" id="KW-1185">Reference proteome</keyword>
<dbReference type="InterPro" id="IPR012337">
    <property type="entry name" value="RNaseH-like_sf"/>
</dbReference>
<evidence type="ECO:0000313" key="4">
    <source>
        <dbReference type="Proteomes" id="UP000274139"/>
    </source>
</evidence>
<dbReference type="GO" id="GO:0015074">
    <property type="term" value="P:DNA integration"/>
    <property type="evidence" value="ECO:0007669"/>
    <property type="project" value="InterPro"/>
</dbReference>
<dbReference type="PANTHER" id="PTHR35004">
    <property type="entry name" value="TRANSPOSASE RV3428C-RELATED"/>
    <property type="match status" value="1"/>
</dbReference>
<dbReference type="EMBL" id="RFAR01000036">
    <property type="protein sequence ID" value="RMC98546.1"/>
    <property type="molecule type" value="Genomic_DNA"/>
</dbReference>
<feature type="domain" description="Integrase catalytic" evidence="2">
    <location>
        <begin position="253"/>
        <end position="459"/>
    </location>
</feature>
<dbReference type="AlphaFoldDB" id="A0A454JIY2"/>
<comment type="caution">
    <text evidence="3">The sequence shown here is derived from an EMBL/GenBank/DDBJ whole genome shotgun (WGS) entry which is preliminary data.</text>
</comment>
<sequence>MTIPLREGFSVSFHGHHFRVIDIQPDRTVTLLNERTSNAKTFKNDEIEAFRQQGLLKIIEGQDILFREDGLPPIPAALPAHHRLKLQRSLCYVRAVLNQTSTFSCTRELKVISASVAKLIHDDKPPSPSSLYRWCHRYVQSGEDVMSLAPLTANCGRRHGQIDVEVIEIFYMVIDTYYLTRARTSLRETHAELADRVIEANQNRSKTNWIRTVSYTGFCKLVKRLLDPFVVMTRRLGERAARRFFRTRDRGPSALFPLERVEIDHTTLDIILIHPITKAYLRRPTCTVAIDHRTRMVCGIYIDLEPPSSIAVLMCLRQAVMCKQGIVDSLSIDINLTWPVDGQFRLICMDNGPEFHGNAHKQFCADMHADMQYCPPGKPWYKAAVERFIGTLNHQLIHRLPGTTWSNPVERGDYPSEKLAFLTLHELRQLVFQWVVVKYHNTRHSELGETPLQCWKRLIEEHPIPPLPDSLSLEAETGLTFQRKISNGRIGTKGLIYHHPYLVHLEEKLPEKQLFMLRIDPQDVTQAYIADPVNKALVKLKCLTPNIEPGTSWIEFQQSRKKNNSDVPEDMDPHIDTIRQEKAKFRRQVHQLHQDAEHELERKTQQKTREKYKNRRKSQTTSQTKPSSSQSSTSEMDNIDCDNWFVETSKTKGER</sequence>